<evidence type="ECO:0000313" key="1">
    <source>
        <dbReference type="EMBL" id="PLT28869.1"/>
    </source>
</evidence>
<dbReference type="OrthoDB" id="9800154at2"/>
<evidence type="ECO:0000313" key="2">
    <source>
        <dbReference type="Proteomes" id="UP000234748"/>
    </source>
</evidence>
<reference evidence="1 2" key="1">
    <citation type="submission" date="2017-11" db="EMBL/GenBank/DDBJ databases">
        <title>Comparitive Functional Genomics of Dry Heat Resistant strains isolated from the Viking Spacecraft.</title>
        <authorList>
            <person name="Seuylemezian A."/>
            <person name="Cooper K."/>
            <person name="Vaishampayan P."/>
        </authorList>
    </citation>
    <scope>NUCLEOTIDE SEQUENCE [LARGE SCALE GENOMIC DNA]</scope>
    <source>
        <strain evidence="1 2">V1-29</strain>
    </source>
</reference>
<dbReference type="Proteomes" id="UP000234748">
    <property type="component" value="Unassembled WGS sequence"/>
</dbReference>
<gene>
    <name evidence="1" type="ORF">CUU66_16100</name>
</gene>
<name>A0A2N5M3C6_9BACI</name>
<dbReference type="AlphaFoldDB" id="A0A2N5M3C6"/>
<proteinExistence type="predicted"/>
<protein>
    <submittedName>
        <fullName evidence="1">Uncharacterized protein</fullName>
    </submittedName>
</protein>
<dbReference type="RefSeq" id="WP_101643973.1">
    <property type="nucleotide sequence ID" value="NZ_PGUY01000050.1"/>
</dbReference>
<comment type="caution">
    <text evidence="1">The sequence shown here is derived from an EMBL/GenBank/DDBJ whole genome shotgun (WGS) entry which is preliminary data.</text>
</comment>
<sequence>MGASFDETIKDTGYYRKYIWQEIKREAVIQNMSAKILFELNSIINPILDSGIFYLSLSYVSIYQRGMHDANNALIE</sequence>
<organism evidence="1 2">
    <name type="scientific">Peribacillus deserti</name>
    <dbReference type="NCBI Taxonomy" id="673318"/>
    <lineage>
        <taxon>Bacteria</taxon>
        <taxon>Bacillati</taxon>
        <taxon>Bacillota</taxon>
        <taxon>Bacilli</taxon>
        <taxon>Bacillales</taxon>
        <taxon>Bacillaceae</taxon>
        <taxon>Peribacillus</taxon>
    </lineage>
</organism>
<keyword evidence="2" id="KW-1185">Reference proteome</keyword>
<accession>A0A2N5M3C6</accession>
<dbReference type="EMBL" id="PGUY01000050">
    <property type="protein sequence ID" value="PLT28869.1"/>
    <property type="molecule type" value="Genomic_DNA"/>
</dbReference>